<evidence type="ECO:0000259" key="5">
    <source>
        <dbReference type="Pfam" id="PF00149"/>
    </source>
</evidence>
<dbReference type="PANTHER" id="PTHR30337">
    <property type="entry name" value="COMPONENT OF ATP-DEPENDENT DSDNA EXONUCLEASE"/>
    <property type="match status" value="1"/>
</dbReference>
<reference evidence="6 7" key="1">
    <citation type="submission" date="2009-01" db="EMBL/GenBank/DDBJ databases">
        <title>Complete sequence of Geobacter sp. FRC-32.</title>
        <authorList>
            <consortium name="US DOE Joint Genome Institute"/>
            <person name="Lucas S."/>
            <person name="Copeland A."/>
            <person name="Lapidus A."/>
            <person name="Glavina del Rio T."/>
            <person name="Dalin E."/>
            <person name="Tice H."/>
            <person name="Bruce D."/>
            <person name="Goodwin L."/>
            <person name="Pitluck S."/>
            <person name="Saunders E."/>
            <person name="Brettin T."/>
            <person name="Detter J.C."/>
            <person name="Han C."/>
            <person name="Larimer F."/>
            <person name="Land M."/>
            <person name="Hauser L."/>
            <person name="Kyrpides N."/>
            <person name="Ovchinnikova G."/>
            <person name="Kostka J."/>
            <person name="Richardson P."/>
        </authorList>
    </citation>
    <scope>NUCLEOTIDE SEQUENCE [LARGE SCALE GENOMIC DNA]</scope>
    <source>
        <strain evidence="7">DSM 22248 / JCM 15807 / FRC-32</strain>
    </source>
</reference>
<dbReference type="InterPro" id="IPR041796">
    <property type="entry name" value="Mre11_N"/>
</dbReference>
<evidence type="ECO:0000256" key="2">
    <source>
        <dbReference type="ARBA" id="ARBA00022801"/>
    </source>
</evidence>
<dbReference type="Pfam" id="PF00149">
    <property type="entry name" value="Metallophos"/>
    <property type="match status" value="1"/>
</dbReference>
<keyword evidence="1" id="KW-0540">Nuclease</keyword>
<keyword evidence="2" id="KW-0378">Hydrolase</keyword>
<dbReference type="Proteomes" id="UP000007721">
    <property type="component" value="Chromosome"/>
</dbReference>
<gene>
    <name evidence="6" type="primary">sbcD</name>
    <name evidence="6" type="ordered locus">Geob_3183</name>
</gene>
<dbReference type="EMBL" id="CP001390">
    <property type="protein sequence ID" value="ACM21526.1"/>
    <property type="molecule type" value="Genomic_DNA"/>
</dbReference>
<accession>B9M471</accession>
<keyword evidence="7" id="KW-1185">Reference proteome</keyword>
<evidence type="ECO:0000256" key="1">
    <source>
        <dbReference type="ARBA" id="ARBA00022722"/>
    </source>
</evidence>
<protein>
    <submittedName>
        <fullName evidence="6">DNA repair exonuclease SbcCD, D subunit, putative</fullName>
    </submittedName>
</protein>
<organism evidence="6 7">
    <name type="scientific">Geotalea daltonii (strain DSM 22248 / JCM 15807 / FRC-32)</name>
    <name type="common">Geobacter daltonii</name>
    <dbReference type="NCBI Taxonomy" id="316067"/>
    <lineage>
        <taxon>Bacteria</taxon>
        <taxon>Pseudomonadati</taxon>
        <taxon>Thermodesulfobacteriota</taxon>
        <taxon>Desulfuromonadia</taxon>
        <taxon>Geobacterales</taxon>
        <taxon>Geobacteraceae</taxon>
        <taxon>Geotalea</taxon>
    </lineage>
</organism>
<dbReference type="PANTHER" id="PTHR30337:SF0">
    <property type="entry name" value="NUCLEASE SBCCD SUBUNIT D"/>
    <property type="match status" value="1"/>
</dbReference>
<feature type="region of interest" description="Disordered" evidence="4">
    <location>
        <begin position="415"/>
        <end position="434"/>
    </location>
</feature>
<dbReference type="GO" id="GO:0004527">
    <property type="term" value="F:exonuclease activity"/>
    <property type="evidence" value="ECO:0007669"/>
    <property type="project" value="UniProtKB-KW"/>
</dbReference>
<dbReference type="STRING" id="316067.Geob_3183"/>
<proteinExistence type="predicted"/>
<dbReference type="CDD" id="cd00840">
    <property type="entry name" value="MPP_Mre11_N"/>
    <property type="match status" value="1"/>
</dbReference>
<evidence type="ECO:0000256" key="3">
    <source>
        <dbReference type="ARBA" id="ARBA00022839"/>
    </source>
</evidence>
<feature type="compositionally biased region" description="Basic and acidic residues" evidence="4">
    <location>
        <begin position="415"/>
        <end position="424"/>
    </location>
</feature>
<dbReference type="InterPro" id="IPR004843">
    <property type="entry name" value="Calcineurin-like_PHP"/>
</dbReference>
<dbReference type="InterPro" id="IPR050535">
    <property type="entry name" value="DNA_Repair-Maintenance_Comp"/>
</dbReference>
<dbReference type="HOGENOM" id="CLU_026621_5_1_7"/>
<dbReference type="RefSeq" id="WP_012648254.1">
    <property type="nucleotide sequence ID" value="NC_011979.1"/>
</dbReference>
<evidence type="ECO:0000256" key="4">
    <source>
        <dbReference type="SAM" id="MobiDB-lite"/>
    </source>
</evidence>
<dbReference type="SUPFAM" id="SSF56300">
    <property type="entry name" value="Metallo-dependent phosphatases"/>
    <property type="match status" value="1"/>
</dbReference>
<dbReference type="Gene3D" id="3.60.21.10">
    <property type="match status" value="1"/>
</dbReference>
<evidence type="ECO:0000313" key="7">
    <source>
        <dbReference type="Proteomes" id="UP000007721"/>
    </source>
</evidence>
<name>B9M471_GEODF</name>
<dbReference type="AlphaFoldDB" id="B9M471"/>
<dbReference type="eggNOG" id="COG0420">
    <property type="taxonomic scope" value="Bacteria"/>
</dbReference>
<dbReference type="KEGG" id="geo:Geob_3183"/>
<evidence type="ECO:0000313" key="6">
    <source>
        <dbReference type="EMBL" id="ACM21526.1"/>
    </source>
</evidence>
<feature type="domain" description="Calcineurin-like phosphoesterase" evidence="5">
    <location>
        <begin position="3"/>
        <end position="212"/>
    </location>
</feature>
<sequence>MTKFHHTADIHLGKTYRTSAGTNLRYEDFFHTLTSIAIDAISSQARFVLISGDLFHTGQILPKTFAKTIEILQPLKDAGIPCIAVEGNHDWIHRRDSISWMEALSQMGYIKLLRPTRTENGGYRFDPFDEETGSGGRIEIDGINIYGLGYIGAQAGAHVPRICEAVTTNNNILLFHVGIWTYSPVEIGNIKPEEALPLAECFDYVALGHGHKAYTVSTPDGRPYAFNPGSPERVNFGEEGYDKGYWAVKVEDGKYTPEFRTTAPRPMQSVTVSVDGADTAEHAMETLKTELADKLQNAGEKPLIQLKVTGRVQFHPFELGRERVRRLLDEVADPLHCEIKNHLSLITGSGIGEKEHRSLADIERDVLRELIGMNSEWKGKEDELVSVALTIRDHVLKGDVEGEELLGFLSNYHEDTKDTKKPTEENNPFKAVIN</sequence>
<dbReference type="OrthoDB" id="9773856at2"/>
<dbReference type="InterPro" id="IPR029052">
    <property type="entry name" value="Metallo-depent_PP-like"/>
</dbReference>
<keyword evidence="3 6" id="KW-0269">Exonuclease</keyword>